<sequence>MGEAERKLLLFLRLLTGEKLQEKDVAVEYDVEIVTIRRDFNFFKNFFECNIVFSGSLLQNDKKEWYFEKRFGINKQQCLVISKILLENRAFNSKENNQLLDALFMSLNDWEKKEVNHIIASEKLNYAPLSDQQDKINKIWEFSEFIRTEQVIDFTYKGAGDKEAHSYSALFVSLYYDAHYFYLKAYNSDWDQYRDFRLDRLLEWKLSSISKPKIDFRNKFRDGDVRNYKVDAFNGDKIQLRVLYTATPSVILDKFPTAKVEKETDEGIEFRIETQNTFGLKRYLISQLDYLKVLSPAYLVDDIKKTLHKMIKNYD</sequence>
<dbReference type="InterPro" id="IPR051534">
    <property type="entry name" value="CBASS_pafABC_assoc_protein"/>
</dbReference>
<dbReference type="Pfam" id="PF25583">
    <property type="entry name" value="WCX"/>
    <property type="match status" value="1"/>
</dbReference>
<dbReference type="PANTHER" id="PTHR34580">
    <property type="match status" value="1"/>
</dbReference>
<organism evidence="3 4">
    <name type="scientific">Streptococcus iners subsp. hyiners</name>
    <dbReference type="NCBI Taxonomy" id="3028083"/>
    <lineage>
        <taxon>Bacteria</taxon>
        <taxon>Bacillati</taxon>
        <taxon>Bacillota</taxon>
        <taxon>Bacilli</taxon>
        <taxon>Lactobacillales</taxon>
        <taxon>Streptococcaceae</taxon>
        <taxon>Streptococcus</taxon>
        <taxon>Streptococcus iners</taxon>
    </lineage>
</organism>
<dbReference type="InterPro" id="IPR057727">
    <property type="entry name" value="WCX_dom"/>
</dbReference>
<dbReference type="EMBL" id="CP118734">
    <property type="protein sequence ID" value="WNY49332.1"/>
    <property type="molecule type" value="Genomic_DNA"/>
</dbReference>
<dbReference type="Proteomes" id="UP001301526">
    <property type="component" value="Chromosome"/>
</dbReference>
<evidence type="ECO:0000313" key="3">
    <source>
        <dbReference type="EMBL" id="WNY49332.1"/>
    </source>
</evidence>
<evidence type="ECO:0000313" key="4">
    <source>
        <dbReference type="Proteomes" id="UP001301526"/>
    </source>
</evidence>
<dbReference type="PANTHER" id="PTHR34580:SF1">
    <property type="entry name" value="PROTEIN PAFC"/>
    <property type="match status" value="1"/>
</dbReference>
<feature type="domain" description="WCX" evidence="2">
    <location>
        <begin position="252"/>
        <end position="310"/>
    </location>
</feature>
<feature type="domain" description="WYL" evidence="1">
    <location>
        <begin position="145"/>
        <end position="205"/>
    </location>
</feature>
<accession>A0AA96VI04</accession>
<dbReference type="InterPro" id="IPR026881">
    <property type="entry name" value="WYL_dom"/>
</dbReference>
<gene>
    <name evidence="3" type="ORF">PW220_01405</name>
</gene>
<name>A0AA96VI04_9STRE</name>
<dbReference type="AlphaFoldDB" id="A0AA96VI04"/>
<keyword evidence="4" id="KW-1185">Reference proteome</keyword>
<dbReference type="RefSeq" id="WP_248055382.1">
    <property type="nucleotide sequence ID" value="NZ_CP118734.1"/>
</dbReference>
<dbReference type="Pfam" id="PF13280">
    <property type="entry name" value="WYL"/>
    <property type="match status" value="1"/>
</dbReference>
<evidence type="ECO:0000259" key="2">
    <source>
        <dbReference type="Pfam" id="PF25583"/>
    </source>
</evidence>
<dbReference type="PROSITE" id="PS52050">
    <property type="entry name" value="WYL"/>
    <property type="match status" value="1"/>
</dbReference>
<evidence type="ECO:0000259" key="1">
    <source>
        <dbReference type="Pfam" id="PF13280"/>
    </source>
</evidence>
<reference evidence="3 4" key="1">
    <citation type="submission" date="2023-02" db="EMBL/GenBank/DDBJ databases">
        <title>Streptococcus sp. Genome Sequencing and Assembly.</title>
        <authorList>
            <person name="Shore S.M."/>
            <person name="Nicholson T.L."/>
        </authorList>
    </citation>
    <scope>NUCLEOTIDE SEQUENCE [LARGE SCALE GENOMIC DNA]</scope>
    <source>
        <strain evidence="3 4">29892</strain>
    </source>
</reference>
<proteinExistence type="predicted"/>
<protein>
    <submittedName>
        <fullName evidence="3">WYL domain-containing protein</fullName>
    </submittedName>
</protein>